<evidence type="ECO:0008006" key="9">
    <source>
        <dbReference type="Google" id="ProtNLM"/>
    </source>
</evidence>
<name>A0A8H6J8G7_9PEZI</name>
<keyword evidence="2 5" id="KW-0812">Transmembrane</keyword>
<accession>A0A8H6J8G7</accession>
<dbReference type="Proteomes" id="UP000639643">
    <property type="component" value="Unassembled WGS sequence"/>
</dbReference>
<dbReference type="InterPro" id="IPR051694">
    <property type="entry name" value="Immunoregulatory_rcpt-like"/>
</dbReference>
<keyword evidence="8" id="KW-1185">Reference proteome</keyword>
<protein>
    <recommendedName>
        <fullName evidence="9">Mid2 domain-containing protein</fullName>
    </recommendedName>
</protein>
<keyword evidence="4 5" id="KW-0472">Membrane</keyword>
<evidence type="ECO:0000256" key="6">
    <source>
        <dbReference type="SAM" id="SignalP"/>
    </source>
</evidence>
<dbReference type="AlphaFoldDB" id="A0A8H6J8G7"/>
<evidence type="ECO:0000256" key="2">
    <source>
        <dbReference type="ARBA" id="ARBA00022692"/>
    </source>
</evidence>
<reference evidence="7" key="1">
    <citation type="journal article" date="2020" name="Phytopathology">
        <title>Genome Sequence Resources of Colletotrichum truncatum, C. plurivorum, C. musicola, and C. sojae: Four Species Pathogenic to Soybean (Glycine max).</title>
        <authorList>
            <person name="Rogerio F."/>
            <person name="Boufleur T.R."/>
            <person name="Ciampi-Guillardi M."/>
            <person name="Sukno S.A."/>
            <person name="Thon M.R."/>
            <person name="Massola Junior N.S."/>
            <person name="Baroncelli R."/>
        </authorList>
    </citation>
    <scope>NUCLEOTIDE SEQUENCE</scope>
    <source>
        <strain evidence="7">LFN0074</strain>
    </source>
</reference>
<dbReference type="EMBL" id="WIGM01000953">
    <property type="protein sequence ID" value="KAF6807960.1"/>
    <property type="molecule type" value="Genomic_DNA"/>
</dbReference>
<comment type="caution">
    <text evidence="7">The sequence shown here is derived from an EMBL/GenBank/DDBJ whole genome shotgun (WGS) entry which is preliminary data.</text>
</comment>
<evidence type="ECO:0000256" key="4">
    <source>
        <dbReference type="ARBA" id="ARBA00023136"/>
    </source>
</evidence>
<gene>
    <name evidence="7" type="ORF">CMUS01_13996</name>
</gene>
<keyword evidence="6" id="KW-0732">Signal</keyword>
<proteinExistence type="predicted"/>
<dbReference type="GO" id="GO:0071944">
    <property type="term" value="C:cell periphery"/>
    <property type="evidence" value="ECO:0007669"/>
    <property type="project" value="UniProtKB-ARBA"/>
</dbReference>
<evidence type="ECO:0000256" key="5">
    <source>
        <dbReference type="SAM" id="Phobius"/>
    </source>
</evidence>
<feature type="chain" id="PRO_5034809039" description="Mid2 domain-containing protein" evidence="6">
    <location>
        <begin position="21"/>
        <end position="287"/>
    </location>
</feature>
<evidence type="ECO:0000313" key="7">
    <source>
        <dbReference type="EMBL" id="KAF6807960.1"/>
    </source>
</evidence>
<evidence type="ECO:0000256" key="3">
    <source>
        <dbReference type="ARBA" id="ARBA00022989"/>
    </source>
</evidence>
<dbReference type="GO" id="GO:0016020">
    <property type="term" value="C:membrane"/>
    <property type="evidence" value="ECO:0007669"/>
    <property type="project" value="UniProtKB-SubCell"/>
</dbReference>
<organism evidence="7 8">
    <name type="scientific">Colletotrichum musicola</name>
    <dbReference type="NCBI Taxonomy" id="2175873"/>
    <lineage>
        <taxon>Eukaryota</taxon>
        <taxon>Fungi</taxon>
        <taxon>Dikarya</taxon>
        <taxon>Ascomycota</taxon>
        <taxon>Pezizomycotina</taxon>
        <taxon>Sordariomycetes</taxon>
        <taxon>Hypocreomycetidae</taxon>
        <taxon>Glomerellales</taxon>
        <taxon>Glomerellaceae</taxon>
        <taxon>Colletotrichum</taxon>
        <taxon>Colletotrichum orchidearum species complex</taxon>
    </lineage>
</organism>
<evidence type="ECO:0000256" key="1">
    <source>
        <dbReference type="ARBA" id="ARBA00004167"/>
    </source>
</evidence>
<sequence>MNPRSLLVVAALVLAQNVLALNRFFNPPANGLATDYTDNPVYVVGKEVTFSWETEYDQIDLVLWSDASDKLKIALYQKLRVNLASKYFAWVVSFDGFPKDSIDYGVFYLTFYPVGSGAQAAQSHYFNITKPAVTGSSSSSVSSTSATTATTSATSSASETASLAAIATSTPATDTTVQHDEGGLSAGAAAGIAVGATLGTALIVGAIGFLLWRRYLMKKNMRNQQQYQRESVAFDRATMNTAVTPITADYASTMQQYAPVGEWKSPTIAPPVELGIDRRSELSNHHD</sequence>
<dbReference type="OrthoDB" id="5390143at2759"/>
<feature type="signal peptide" evidence="6">
    <location>
        <begin position="1"/>
        <end position="20"/>
    </location>
</feature>
<keyword evidence="3 5" id="KW-1133">Transmembrane helix</keyword>
<feature type="transmembrane region" description="Helical" evidence="5">
    <location>
        <begin position="188"/>
        <end position="212"/>
    </location>
</feature>
<evidence type="ECO:0000313" key="8">
    <source>
        <dbReference type="Proteomes" id="UP000639643"/>
    </source>
</evidence>
<comment type="subcellular location">
    <subcellularLocation>
        <location evidence="1">Membrane</location>
        <topology evidence="1">Single-pass membrane protein</topology>
    </subcellularLocation>
</comment>
<dbReference type="PANTHER" id="PTHR15549">
    <property type="entry name" value="PAIRED IMMUNOGLOBULIN-LIKE TYPE 2 RECEPTOR"/>
    <property type="match status" value="1"/>
</dbReference>